<gene>
    <name evidence="2" type="ORF">IAB63_04845</name>
</gene>
<evidence type="ECO:0000313" key="3">
    <source>
        <dbReference type="Proteomes" id="UP000824164"/>
    </source>
</evidence>
<dbReference type="EMBL" id="DVLT01000035">
    <property type="protein sequence ID" value="HIU02560.1"/>
    <property type="molecule type" value="Genomic_DNA"/>
</dbReference>
<sequence length="87" mass="9779">MVYHLLAFDNTHTAIAAQNRLKAVLDFQIMPTLRELTESCGISLRFLNGSSEAIKKAIASSDMDKTMAHLYYIDDSVSPIHILPLDW</sequence>
<feature type="domain" description="Putative Se/S carrier protein-like" evidence="1">
    <location>
        <begin position="3"/>
        <end position="61"/>
    </location>
</feature>
<evidence type="ECO:0000259" key="1">
    <source>
        <dbReference type="Pfam" id="PF11823"/>
    </source>
</evidence>
<accession>A0A9D1HFJ9</accession>
<reference evidence="2" key="2">
    <citation type="journal article" date="2021" name="PeerJ">
        <title>Extensive microbial diversity within the chicken gut microbiome revealed by metagenomics and culture.</title>
        <authorList>
            <person name="Gilroy R."/>
            <person name="Ravi A."/>
            <person name="Getino M."/>
            <person name="Pursley I."/>
            <person name="Horton D.L."/>
            <person name="Alikhan N.F."/>
            <person name="Baker D."/>
            <person name="Gharbi K."/>
            <person name="Hall N."/>
            <person name="Watson M."/>
            <person name="Adriaenssens E.M."/>
            <person name="Foster-Nyarko E."/>
            <person name="Jarju S."/>
            <person name="Secka A."/>
            <person name="Antonio M."/>
            <person name="Oren A."/>
            <person name="Chaudhuri R.R."/>
            <person name="La Ragione R."/>
            <person name="Hildebrand F."/>
            <person name="Pallen M.J."/>
        </authorList>
    </citation>
    <scope>NUCLEOTIDE SEQUENCE</scope>
    <source>
        <strain evidence="2">CHK187-14744</strain>
    </source>
</reference>
<dbReference type="AlphaFoldDB" id="A0A9D1HFJ9"/>
<proteinExistence type="predicted"/>
<dbReference type="InterPro" id="IPR021778">
    <property type="entry name" value="Se/S_carrier-like"/>
</dbReference>
<evidence type="ECO:0000313" key="2">
    <source>
        <dbReference type="EMBL" id="HIU02560.1"/>
    </source>
</evidence>
<dbReference type="Proteomes" id="UP000824164">
    <property type="component" value="Unassembled WGS sequence"/>
</dbReference>
<dbReference type="Pfam" id="PF11823">
    <property type="entry name" value="Se_S_carrier"/>
    <property type="match status" value="1"/>
</dbReference>
<protein>
    <submittedName>
        <fullName evidence="2">DUF3343 domain-containing protein</fullName>
    </submittedName>
</protein>
<organism evidence="2 3">
    <name type="scientific">Candidatus Onthocola gallistercoris</name>
    <dbReference type="NCBI Taxonomy" id="2840876"/>
    <lineage>
        <taxon>Bacteria</taxon>
        <taxon>Bacillati</taxon>
        <taxon>Bacillota</taxon>
        <taxon>Bacilli</taxon>
        <taxon>Candidatus Onthocola</taxon>
    </lineage>
</organism>
<name>A0A9D1HFJ9_9FIRM</name>
<reference evidence="2" key="1">
    <citation type="submission" date="2020-10" db="EMBL/GenBank/DDBJ databases">
        <authorList>
            <person name="Gilroy R."/>
        </authorList>
    </citation>
    <scope>NUCLEOTIDE SEQUENCE</scope>
    <source>
        <strain evidence="2">CHK187-14744</strain>
    </source>
</reference>
<comment type="caution">
    <text evidence="2">The sequence shown here is derived from an EMBL/GenBank/DDBJ whole genome shotgun (WGS) entry which is preliminary data.</text>
</comment>